<name>A0A2X4U2N1_9NOCA</name>
<reference evidence="2 3" key="1">
    <citation type="submission" date="2018-06" db="EMBL/GenBank/DDBJ databases">
        <authorList>
            <consortium name="Pathogen Informatics"/>
            <person name="Doyle S."/>
        </authorList>
    </citation>
    <scope>NUCLEOTIDE SEQUENCE [LARGE SCALE GENOMIC DNA]</scope>
    <source>
        <strain evidence="2 3">NCTC10994</strain>
    </source>
</reference>
<dbReference type="Proteomes" id="UP000249091">
    <property type="component" value="Chromosome 1"/>
</dbReference>
<proteinExistence type="predicted"/>
<dbReference type="KEGG" id="rcr:NCTC10994_02577"/>
<gene>
    <name evidence="2" type="ORF">NCTC10994_02577</name>
</gene>
<keyword evidence="1" id="KW-0732">Signal</keyword>
<dbReference type="AlphaFoldDB" id="A0A2X4U2N1"/>
<sequence length="117" mass="12673">MLTRMVTRTLVTAALAFGAVLTAASGASANTPDDPYGFNAIRDRTDYFVAPFDPGALVGANAHKPIILSPYGARHKIECRGDGHYVSIHDCVQYDTNGVAHELRLLANPIRPVYVYI</sequence>
<feature type="chain" id="PRO_5015841096" evidence="1">
    <location>
        <begin position="30"/>
        <end position="117"/>
    </location>
</feature>
<organism evidence="2 3">
    <name type="scientific">Rhodococcus coprophilus</name>
    <dbReference type="NCBI Taxonomy" id="38310"/>
    <lineage>
        <taxon>Bacteria</taxon>
        <taxon>Bacillati</taxon>
        <taxon>Actinomycetota</taxon>
        <taxon>Actinomycetes</taxon>
        <taxon>Mycobacteriales</taxon>
        <taxon>Nocardiaceae</taxon>
        <taxon>Rhodococcus</taxon>
    </lineage>
</organism>
<evidence type="ECO:0000256" key="1">
    <source>
        <dbReference type="SAM" id="SignalP"/>
    </source>
</evidence>
<evidence type="ECO:0000313" key="3">
    <source>
        <dbReference type="Proteomes" id="UP000249091"/>
    </source>
</evidence>
<protein>
    <submittedName>
        <fullName evidence="2">Uncharacterized protein</fullName>
    </submittedName>
</protein>
<evidence type="ECO:0000313" key="2">
    <source>
        <dbReference type="EMBL" id="SQI33473.1"/>
    </source>
</evidence>
<feature type="signal peptide" evidence="1">
    <location>
        <begin position="1"/>
        <end position="29"/>
    </location>
</feature>
<dbReference type="EMBL" id="LS483468">
    <property type="protein sequence ID" value="SQI33473.1"/>
    <property type="molecule type" value="Genomic_DNA"/>
</dbReference>
<accession>A0A2X4U2N1</accession>
<keyword evidence="3" id="KW-1185">Reference proteome</keyword>